<reference evidence="1" key="1">
    <citation type="submission" date="2023-08" db="EMBL/GenBank/DDBJ databases">
        <title>Reference Genome Resource for the Citrus Pathogen Phytophthora citrophthora.</title>
        <authorList>
            <person name="Moller H."/>
            <person name="Coetzee B."/>
            <person name="Rose L.J."/>
            <person name="Van Niekerk J.M."/>
        </authorList>
    </citation>
    <scope>NUCLEOTIDE SEQUENCE</scope>
    <source>
        <strain evidence="1">STE-U-9442</strain>
    </source>
</reference>
<name>A0AAD9H0B6_9STRA</name>
<dbReference type="EMBL" id="JASMQC010000001">
    <property type="protein sequence ID" value="KAK1948295.1"/>
    <property type="molecule type" value="Genomic_DNA"/>
</dbReference>
<dbReference type="Proteomes" id="UP001259832">
    <property type="component" value="Unassembled WGS sequence"/>
</dbReference>
<organism evidence="1 2">
    <name type="scientific">Phytophthora citrophthora</name>
    <dbReference type="NCBI Taxonomy" id="4793"/>
    <lineage>
        <taxon>Eukaryota</taxon>
        <taxon>Sar</taxon>
        <taxon>Stramenopiles</taxon>
        <taxon>Oomycota</taxon>
        <taxon>Peronosporomycetes</taxon>
        <taxon>Peronosporales</taxon>
        <taxon>Peronosporaceae</taxon>
        <taxon>Phytophthora</taxon>
    </lineage>
</organism>
<keyword evidence="2" id="KW-1185">Reference proteome</keyword>
<comment type="caution">
    <text evidence="1">The sequence shown here is derived from an EMBL/GenBank/DDBJ whole genome shotgun (WGS) entry which is preliminary data.</text>
</comment>
<evidence type="ECO:0000313" key="1">
    <source>
        <dbReference type="EMBL" id="KAK1948295.1"/>
    </source>
</evidence>
<evidence type="ECO:0000313" key="2">
    <source>
        <dbReference type="Proteomes" id="UP001259832"/>
    </source>
</evidence>
<dbReference type="AlphaFoldDB" id="A0AAD9H0B6"/>
<proteinExistence type="predicted"/>
<gene>
    <name evidence="1" type="ORF">P3T76_000585</name>
</gene>
<accession>A0AAD9H0B6</accession>
<sequence length="143" mass="15217">MAARSAKTVNPLVAVASPRHHGSLEATIESELYGGSVCTASTVNNKLKTLPEASVGGERLGCGCDVGAVGSGASVNEFVAHASTLNRGGRLATKSRDSKSFVLASHREEPESDVHRVDRVMSPFLPTVRRQQQYERYEAAHIA</sequence>
<protein>
    <submittedName>
        <fullName evidence="1">Uncharacterized protein</fullName>
    </submittedName>
</protein>